<feature type="region of interest" description="Disordered" evidence="1">
    <location>
        <begin position="742"/>
        <end position="765"/>
    </location>
</feature>
<proteinExistence type="predicted"/>
<evidence type="ECO:0000256" key="1">
    <source>
        <dbReference type="SAM" id="MobiDB-lite"/>
    </source>
</evidence>
<dbReference type="AlphaFoldDB" id="A0AAE1EUZ6"/>
<dbReference type="InterPro" id="IPR000253">
    <property type="entry name" value="FHA_dom"/>
</dbReference>
<dbReference type="EMBL" id="JAWQEG010004371">
    <property type="protein sequence ID" value="KAK3861931.1"/>
    <property type="molecule type" value="Genomic_DNA"/>
</dbReference>
<feature type="region of interest" description="Disordered" evidence="1">
    <location>
        <begin position="379"/>
        <end position="463"/>
    </location>
</feature>
<dbReference type="Gene3D" id="2.60.200.20">
    <property type="match status" value="1"/>
</dbReference>
<feature type="compositionally biased region" description="Gly residues" evidence="1">
    <location>
        <begin position="329"/>
        <end position="339"/>
    </location>
</feature>
<feature type="compositionally biased region" description="Low complexity" evidence="1">
    <location>
        <begin position="629"/>
        <end position="648"/>
    </location>
</feature>
<dbReference type="PANTHER" id="PTHR12156">
    <property type="entry name" value="PLECKSTRIN HOMOLOGY-LIKE DOMAIN, FAMILY B, MEMBER 3"/>
    <property type="match status" value="1"/>
</dbReference>
<sequence length="765" mass="81251">MQYSVADEFIIFVFVFSTLAGDRLTDRPHHHHHHLSLAWVRHVTLSLLRQTCSPFLPGLQTKVVMAGTGSVGGPLTPNAHDIPFADADTPDLDTPQLISSPTPTPIYSTPRPGGWRVVGGGGGLPLYCNTSHHAHINTNTTRPIPTLTRSTSLPPSHAPPLLRSTSLPPTHSPPNLNVVKSAGGAVRVATDRPHLVSMGGGRLSTGVTLHPINEGMTLLGSGGMGVVPDVVVRGTGVEAEHCTLEHRAGVVTITPAAGLVTIDGVRVTTTTRLTQGCMICLGRSNYFRFNHPAEAQQIRAVLPNTRLSMVPVHFYPGVDNPEYFHMSGGDTGGDAGGGGRRGRGVQTPYPRTPAPPTPPPAPLTESEDLEDKVTRFEQLSNRQESVSQPQETTPVWLTKDGSRQPFICTNTNNNSSSSSDSNNNRNNRTTHSSDSDSDTPPEVPPRSETSLRPYSSLVNGCAGRTSKPRYVGEYIFTKNDLQAPPPLAPRAPVSSARWGLGGSDGTPTLVSSTGGITSVHNIMYRSLPPPPPPISTTHHSHAPPPPLSPLSSPTSPTPRSPTFPPTLSSTPTHTHPPSFTSPTTHTLLPSPSSPTAHNLPYTFASPITSCISPTLASPATHTLPRTIASSTSPTVPPSMSSSHTHTLPRTLARSTSPAIPPAPNSRQLVHRRTPSNGSGMSLGSPVMSGSWAPGMGSVLSGTGNRTPVRCSLEDLRHSELKKQQVGRTRIVQVTFSRMGGEHSWYKGRKQGQSQATGGRFRISSD</sequence>
<feature type="compositionally biased region" description="Low complexity" evidence="1">
    <location>
        <begin position="159"/>
        <end position="169"/>
    </location>
</feature>
<feature type="compositionally biased region" description="Low complexity" evidence="1">
    <location>
        <begin position="99"/>
        <end position="114"/>
    </location>
</feature>
<comment type="caution">
    <text evidence="3">The sequence shown here is derived from an EMBL/GenBank/DDBJ whole genome shotgun (WGS) entry which is preliminary data.</text>
</comment>
<protein>
    <recommendedName>
        <fullName evidence="2">FHA domain-containing protein</fullName>
    </recommendedName>
</protein>
<feature type="region of interest" description="Disordered" evidence="1">
    <location>
        <begin position="522"/>
        <end position="593"/>
    </location>
</feature>
<dbReference type="Proteomes" id="UP001286313">
    <property type="component" value="Unassembled WGS sequence"/>
</dbReference>
<feature type="compositionally biased region" description="Polar residues" evidence="1">
    <location>
        <begin position="447"/>
        <end position="458"/>
    </location>
</feature>
<feature type="compositionally biased region" description="Pro residues" evidence="1">
    <location>
        <begin position="350"/>
        <end position="362"/>
    </location>
</feature>
<feature type="region of interest" description="Disordered" evidence="1">
    <location>
        <begin position="325"/>
        <end position="367"/>
    </location>
</feature>
<feature type="compositionally biased region" description="Polar residues" evidence="1">
    <location>
        <begin position="379"/>
        <end position="395"/>
    </location>
</feature>
<keyword evidence="4" id="KW-1185">Reference proteome</keyword>
<feature type="compositionally biased region" description="Pro residues" evidence="1">
    <location>
        <begin position="555"/>
        <end position="564"/>
    </location>
</feature>
<feature type="compositionally biased region" description="Polar residues" evidence="1">
    <location>
        <begin position="135"/>
        <end position="154"/>
    </location>
</feature>
<name>A0AAE1EUZ6_PETCI</name>
<dbReference type="InterPro" id="IPR052212">
    <property type="entry name" value="PH-like_domain"/>
</dbReference>
<feature type="region of interest" description="Disordered" evidence="1">
    <location>
        <begin position="135"/>
        <end position="174"/>
    </location>
</feature>
<dbReference type="Pfam" id="PF00498">
    <property type="entry name" value="FHA"/>
    <property type="match status" value="1"/>
</dbReference>
<feature type="domain" description="FHA" evidence="2">
    <location>
        <begin position="227"/>
        <end position="282"/>
    </location>
</feature>
<evidence type="ECO:0000313" key="3">
    <source>
        <dbReference type="EMBL" id="KAK3861931.1"/>
    </source>
</evidence>
<feature type="compositionally biased region" description="Low complexity" evidence="1">
    <location>
        <begin position="565"/>
        <end position="593"/>
    </location>
</feature>
<gene>
    <name evidence="3" type="ORF">Pcinc_032147</name>
</gene>
<accession>A0AAE1EUZ6</accession>
<feature type="region of interest" description="Disordered" evidence="1">
    <location>
        <begin position="83"/>
        <end position="114"/>
    </location>
</feature>
<feature type="compositionally biased region" description="Low complexity" evidence="1">
    <location>
        <begin position="409"/>
        <end position="432"/>
    </location>
</feature>
<organism evidence="3 4">
    <name type="scientific">Petrolisthes cinctipes</name>
    <name type="common">Flat porcelain crab</name>
    <dbReference type="NCBI Taxonomy" id="88211"/>
    <lineage>
        <taxon>Eukaryota</taxon>
        <taxon>Metazoa</taxon>
        <taxon>Ecdysozoa</taxon>
        <taxon>Arthropoda</taxon>
        <taxon>Crustacea</taxon>
        <taxon>Multicrustacea</taxon>
        <taxon>Malacostraca</taxon>
        <taxon>Eumalacostraca</taxon>
        <taxon>Eucarida</taxon>
        <taxon>Decapoda</taxon>
        <taxon>Pleocyemata</taxon>
        <taxon>Anomura</taxon>
        <taxon>Galatheoidea</taxon>
        <taxon>Porcellanidae</taxon>
        <taxon>Petrolisthes</taxon>
    </lineage>
</organism>
<evidence type="ECO:0000259" key="2">
    <source>
        <dbReference type="Pfam" id="PF00498"/>
    </source>
</evidence>
<dbReference type="InterPro" id="IPR008984">
    <property type="entry name" value="SMAD_FHA_dom_sf"/>
</dbReference>
<dbReference type="FunFam" id="2.60.200.20:FF:000004">
    <property type="entry name" value="pleckstrin homology-like domain family B member 1 isoform X1"/>
    <property type="match status" value="1"/>
</dbReference>
<feature type="region of interest" description="Disordered" evidence="1">
    <location>
        <begin position="625"/>
        <end position="688"/>
    </location>
</feature>
<reference evidence="3" key="1">
    <citation type="submission" date="2023-10" db="EMBL/GenBank/DDBJ databases">
        <title>Genome assemblies of two species of porcelain crab, Petrolisthes cinctipes and Petrolisthes manimaculis (Anomura: Porcellanidae).</title>
        <authorList>
            <person name="Angst P."/>
        </authorList>
    </citation>
    <scope>NUCLEOTIDE SEQUENCE</scope>
    <source>
        <strain evidence="3">PB745_01</strain>
        <tissue evidence="3">Gill</tissue>
    </source>
</reference>
<evidence type="ECO:0000313" key="4">
    <source>
        <dbReference type="Proteomes" id="UP001286313"/>
    </source>
</evidence>
<dbReference type="PANTHER" id="PTHR12156:SF5">
    <property type="entry name" value="FI18040P1"/>
    <property type="match status" value="1"/>
</dbReference>
<dbReference type="SUPFAM" id="SSF49879">
    <property type="entry name" value="SMAD/FHA domain"/>
    <property type="match status" value="1"/>
</dbReference>